<dbReference type="PROSITE" id="PS00703">
    <property type="entry name" value="OKR_DC_1"/>
    <property type="match status" value="1"/>
</dbReference>
<dbReference type="InterPro" id="IPR008286">
    <property type="entry name" value="Prn/Lys/Arg_de-COase_C"/>
</dbReference>
<dbReference type="PANTHER" id="PTHR45229:SF3">
    <property type="entry name" value="BIODEGRADATIVE ARGININE DECARBOXYLASE"/>
    <property type="match status" value="1"/>
</dbReference>
<feature type="domain" description="Orn/Lys/Arg decarboxylases family 1 pyridoxal-P attachment site" evidence="6">
    <location>
        <begin position="403"/>
        <end position="417"/>
    </location>
</feature>
<protein>
    <submittedName>
        <fullName evidence="7">Ornithine decarboxylase</fullName>
    </submittedName>
</protein>
<comment type="caution">
    <text evidence="7">The sequence shown here is derived from an EMBL/GenBank/DDBJ whole genome shotgun (WGS) entry which is preliminary data.</text>
</comment>
<dbReference type="FunFam" id="3.40.640.10:FF:000008">
    <property type="entry name" value="Lysine decarboxylase, inducible"/>
    <property type="match status" value="1"/>
</dbReference>
<dbReference type="InterPro" id="IPR015422">
    <property type="entry name" value="PyrdxlP-dep_Trfase_small"/>
</dbReference>
<dbReference type="Pfam" id="PF01276">
    <property type="entry name" value="OKR_DC_1"/>
    <property type="match status" value="1"/>
</dbReference>
<keyword evidence="2" id="KW-0210">Decarboxylase</keyword>
<dbReference type="GO" id="GO:0005829">
    <property type="term" value="C:cytosol"/>
    <property type="evidence" value="ECO:0007669"/>
    <property type="project" value="TreeGrafter"/>
</dbReference>
<dbReference type="InterPro" id="IPR036633">
    <property type="entry name" value="Prn/Lys/Arg_de-COase_C_sf"/>
</dbReference>
<sequence>MELADIFGDPASGADMDYFRRFTFLFATPSFDAEDLEGIRFNQIVDEIERSGFEVVKARKLEDAEIAVQTDAAIGCMVVDWGKKGLEGKTAALINLMRRRGLDFPIILLIRRKRFEDLPVEVLDFIDGYIFLSEETPPFIAKSLISRLKQYAETLKTPFFGALVDYAEEGNHLWTCPGHNGGVFYSRSPIGRVFMEHLGEAVFRDDLDNSVLDLGDLLTHEGPALKAQKEAAQIFGAEKTYFVLNGTSTSNKVALAALVTDGDLVLFDRNNHKAAHHGALMIGGGIPVYLPTIRNAWGLIGPMRWDAFDEEALRERIRTHPLVKDPDAWRKPRPFRVAVVEQCTYDGTIHSAQMILKRIGHLCDYILFDEAWAGFMKFHPLYAGRFAMGLADLGPDAPGIIATQSTHKQLASFSQASQIHMKDRHIRGQKRRVEHRRFNESFMQYASTSPFYPLFASLDVGAQMMKGRSGEVLWDDTIRLGIELRKKIRAVRREFEDKEILPERRWFFEPFVPDRVTIPDASREGAVHDVAWETVGTDQLASDPSYWQLAPGAAWHGFSGLEPGFAMTDPNKLTLLTPGFDRATGGYAEHGIPAPIVAQFLRENRIVAEKNDLNSLLFLLTPGVEASKAGTLISGLVAFKKLHDDNALLEDAIPEFYRRRPSRYAGVRLRDLCGQMHRFFREADVSALQARQFSFEHLPEMAMSPHDAARCLVRNDIDYLPIDAIAGRIATTPFVVYPPGIATIVPGERLTERAQPMIDYLKMFEASFNAFPGFDVEIQGVYREVDAAGRVRLHTYVVSEQAQAKGRGE</sequence>
<accession>A0A2S4LYK6</accession>
<dbReference type="Gene3D" id="3.40.50.2300">
    <property type="match status" value="1"/>
</dbReference>
<evidence type="ECO:0000313" key="8">
    <source>
        <dbReference type="Proteomes" id="UP000236919"/>
    </source>
</evidence>
<evidence type="ECO:0000313" key="7">
    <source>
        <dbReference type="EMBL" id="POR47542.1"/>
    </source>
</evidence>
<reference evidence="7 8" key="1">
    <citation type="submission" date="2018-01" db="EMBL/GenBank/DDBJ databases">
        <title>Genomic Encyclopedia of Type Strains, Phase III (KMG-III): the genomes of soil and plant-associated and newly described type strains.</title>
        <authorList>
            <person name="Whitman W."/>
        </authorList>
    </citation>
    <scope>NUCLEOTIDE SEQUENCE [LARGE SCALE GENOMIC DNA]</scope>
    <source>
        <strain evidence="7 8">1131</strain>
    </source>
</reference>
<evidence type="ECO:0000256" key="2">
    <source>
        <dbReference type="ARBA" id="ARBA00022793"/>
    </source>
</evidence>
<dbReference type="Gene3D" id="3.40.640.10">
    <property type="entry name" value="Type I PLP-dependent aspartate aminotransferase-like (Major domain)"/>
    <property type="match status" value="1"/>
</dbReference>
<dbReference type="SUPFAM" id="SSF53383">
    <property type="entry name" value="PLP-dependent transferases"/>
    <property type="match status" value="1"/>
</dbReference>
<evidence type="ECO:0000256" key="1">
    <source>
        <dbReference type="ARBA" id="ARBA00010671"/>
    </source>
</evidence>
<dbReference type="EMBL" id="PQFZ01000018">
    <property type="protein sequence ID" value="POR47542.1"/>
    <property type="molecule type" value="Genomic_DNA"/>
</dbReference>
<dbReference type="Gene3D" id="3.90.100.10">
    <property type="entry name" value="Orn/Lys/Arg decarboxylase, C-terminal domain"/>
    <property type="match status" value="1"/>
</dbReference>
<dbReference type="PIRSF" id="PIRSF009393">
    <property type="entry name" value="Orn_decarb"/>
    <property type="match status" value="1"/>
</dbReference>
<dbReference type="Pfam" id="PF03711">
    <property type="entry name" value="OKR_DC_1_C"/>
    <property type="match status" value="1"/>
</dbReference>
<keyword evidence="8" id="KW-1185">Reference proteome</keyword>
<proteinExistence type="inferred from homology"/>
<organism evidence="7 8">
    <name type="scientific">Bosea psychrotolerans</name>
    <dbReference type="NCBI Taxonomy" id="1871628"/>
    <lineage>
        <taxon>Bacteria</taxon>
        <taxon>Pseudomonadati</taxon>
        <taxon>Pseudomonadota</taxon>
        <taxon>Alphaproteobacteria</taxon>
        <taxon>Hyphomicrobiales</taxon>
        <taxon>Boseaceae</taxon>
        <taxon>Bosea</taxon>
    </lineage>
</organism>
<evidence type="ECO:0000256" key="3">
    <source>
        <dbReference type="ARBA" id="ARBA00022898"/>
    </source>
</evidence>
<evidence type="ECO:0000256" key="4">
    <source>
        <dbReference type="ARBA" id="ARBA00023239"/>
    </source>
</evidence>
<dbReference type="InterPro" id="IPR005308">
    <property type="entry name" value="OKR_de-COase_N"/>
</dbReference>
<dbReference type="GO" id="GO:0030170">
    <property type="term" value="F:pyridoxal phosphate binding"/>
    <property type="evidence" value="ECO:0007669"/>
    <property type="project" value="TreeGrafter"/>
</dbReference>
<evidence type="ECO:0000259" key="6">
    <source>
        <dbReference type="PROSITE" id="PS00703"/>
    </source>
</evidence>
<dbReference type="InterPro" id="IPR000310">
    <property type="entry name" value="Orn/Lys/Arg_deCO2ase_major_dom"/>
</dbReference>
<evidence type="ECO:0000256" key="5">
    <source>
        <dbReference type="PIRSR" id="PIRSR009393-1"/>
    </source>
</evidence>
<keyword evidence="4" id="KW-0456">Lyase</keyword>
<feature type="modified residue" description="N6-(pyridoxal phosphate)lysine" evidence="5">
    <location>
        <position position="408"/>
    </location>
</feature>
<dbReference type="Proteomes" id="UP000236919">
    <property type="component" value="Unassembled WGS sequence"/>
</dbReference>
<dbReference type="SUPFAM" id="SSF55904">
    <property type="entry name" value="Ornithine decarboxylase C-terminal domain"/>
    <property type="match status" value="1"/>
</dbReference>
<dbReference type="GO" id="GO:0016831">
    <property type="term" value="F:carboxy-lyase activity"/>
    <property type="evidence" value="ECO:0007669"/>
    <property type="project" value="UniProtKB-KW"/>
</dbReference>
<comment type="similarity">
    <text evidence="1">Belongs to the Orn/Lys/Arg decarboxylase class-I family.</text>
</comment>
<dbReference type="Gene3D" id="3.90.1150.10">
    <property type="entry name" value="Aspartate Aminotransferase, domain 1"/>
    <property type="match status" value="1"/>
</dbReference>
<dbReference type="InterPro" id="IPR015421">
    <property type="entry name" value="PyrdxlP-dep_Trfase_major"/>
</dbReference>
<dbReference type="PANTHER" id="PTHR45229">
    <property type="entry name" value="CONSTITUTIVE ORNITHINE DECARBOXYLASE"/>
    <property type="match status" value="1"/>
</dbReference>
<name>A0A2S4LYK6_9HYPH</name>
<dbReference type="InterPro" id="IPR011193">
    <property type="entry name" value="Orn/lys/arg_de-COase"/>
</dbReference>
<dbReference type="InterPro" id="IPR015424">
    <property type="entry name" value="PyrdxlP-dep_Trfase"/>
</dbReference>
<dbReference type="AlphaFoldDB" id="A0A2S4LYK6"/>
<gene>
    <name evidence="7" type="ORF">CYD53_1188</name>
</gene>
<keyword evidence="3 5" id="KW-0663">Pyridoxal phosphate</keyword>
<dbReference type="Pfam" id="PF03709">
    <property type="entry name" value="OKR_DC_1_N"/>
    <property type="match status" value="1"/>
</dbReference>
<dbReference type="GO" id="GO:0006520">
    <property type="term" value="P:amino acid metabolic process"/>
    <property type="evidence" value="ECO:0007669"/>
    <property type="project" value="InterPro"/>
</dbReference>